<evidence type="ECO:0000256" key="1">
    <source>
        <dbReference type="SAM" id="Coils"/>
    </source>
</evidence>
<organism evidence="2">
    <name type="scientific">viral metagenome</name>
    <dbReference type="NCBI Taxonomy" id="1070528"/>
    <lineage>
        <taxon>unclassified sequences</taxon>
        <taxon>metagenomes</taxon>
        <taxon>organismal metagenomes</taxon>
    </lineage>
</organism>
<evidence type="ECO:0000313" key="2">
    <source>
        <dbReference type="EMBL" id="QJA84323.1"/>
    </source>
</evidence>
<name>A0A6M3KQG8_9ZZZZ</name>
<reference evidence="2" key="1">
    <citation type="submission" date="2020-03" db="EMBL/GenBank/DDBJ databases">
        <title>The deep terrestrial virosphere.</title>
        <authorList>
            <person name="Holmfeldt K."/>
            <person name="Nilsson E."/>
            <person name="Simone D."/>
            <person name="Lopez-Fernandez M."/>
            <person name="Wu X."/>
            <person name="de Brujin I."/>
            <person name="Lundin D."/>
            <person name="Andersson A."/>
            <person name="Bertilsson S."/>
            <person name="Dopson M."/>
        </authorList>
    </citation>
    <scope>NUCLEOTIDE SEQUENCE</scope>
    <source>
        <strain evidence="2">MM415A00210</strain>
    </source>
</reference>
<dbReference type="EMBL" id="MT142527">
    <property type="protein sequence ID" value="QJA84323.1"/>
    <property type="molecule type" value="Genomic_DNA"/>
</dbReference>
<protein>
    <submittedName>
        <fullName evidence="2">Uncharacterized protein</fullName>
    </submittedName>
</protein>
<sequence>MTLAQLRELTRLYVPGAKTNTISNPQVDLILNNGVKDIAVYTLCLKANKKFNVVADQSQYNLSSVIGDYVGVDKSGLWWNAGSATSTNWQQLNPRTLKALDNERINWRDLGSDDPQDYTIDGDILTIVPAGDTALANGLWLYYGKKPSIMSADGHYSFSGSTTEYTHLSIFDEAIIGFAKWKLQQALNKDGTDDYKRLENSYKTLREEAFKLFKRRLDISHSEDLRMQGLRP</sequence>
<proteinExistence type="predicted"/>
<gene>
    <name evidence="2" type="ORF">MM415A00210_0048</name>
</gene>
<accession>A0A6M3KQG8</accession>
<dbReference type="AlphaFoldDB" id="A0A6M3KQG8"/>
<feature type="coiled-coil region" evidence="1">
    <location>
        <begin position="188"/>
        <end position="215"/>
    </location>
</feature>
<keyword evidence="1" id="KW-0175">Coiled coil</keyword>